<protein>
    <submittedName>
        <fullName evidence="3">Tetratricopeptide repeat protein</fullName>
    </submittedName>
</protein>
<dbReference type="InterPro" id="IPR019734">
    <property type="entry name" value="TPR_rpt"/>
</dbReference>
<dbReference type="InterPro" id="IPR032710">
    <property type="entry name" value="NTF2-like_dom_sf"/>
</dbReference>
<gene>
    <name evidence="3" type="ORF">FHP88_10735</name>
</gene>
<feature type="repeat" description="TPR" evidence="1">
    <location>
        <begin position="95"/>
        <end position="128"/>
    </location>
</feature>
<evidence type="ECO:0000313" key="3">
    <source>
        <dbReference type="EMBL" id="TVO74237.1"/>
    </source>
</evidence>
<dbReference type="Pfam" id="PF24125">
    <property type="entry name" value="Cds6_C"/>
    <property type="match status" value="1"/>
</dbReference>
<dbReference type="AlphaFoldDB" id="A0A557SA22"/>
<keyword evidence="4" id="KW-1185">Reference proteome</keyword>
<reference evidence="3 4" key="1">
    <citation type="submission" date="2019-07" db="EMBL/GenBank/DDBJ databases">
        <title>The pathways for chlorine oxyanion respiration interact through the shared metabolite chlorate.</title>
        <authorList>
            <person name="Barnum T.P."/>
            <person name="Cheng Y."/>
            <person name="Hill K.A."/>
            <person name="Lucas L.N."/>
            <person name="Carlson H.K."/>
            <person name="Coates J.D."/>
        </authorList>
    </citation>
    <scope>NUCLEOTIDE SEQUENCE [LARGE SCALE GENOMIC DNA]</scope>
    <source>
        <strain evidence="3 4">BK-1</strain>
    </source>
</reference>
<proteinExistence type="predicted"/>
<dbReference type="OrthoDB" id="5611773at2"/>
<dbReference type="EMBL" id="VMNH01000011">
    <property type="protein sequence ID" value="TVO74237.1"/>
    <property type="molecule type" value="Genomic_DNA"/>
</dbReference>
<dbReference type="SUPFAM" id="SSF54427">
    <property type="entry name" value="NTF2-like"/>
    <property type="match status" value="1"/>
</dbReference>
<accession>A0A557SA22</accession>
<dbReference type="Proteomes" id="UP000316649">
    <property type="component" value="Unassembled WGS sequence"/>
</dbReference>
<dbReference type="SMART" id="SM00028">
    <property type="entry name" value="TPR"/>
    <property type="match status" value="2"/>
</dbReference>
<dbReference type="SUPFAM" id="SSF48452">
    <property type="entry name" value="TPR-like"/>
    <property type="match status" value="1"/>
</dbReference>
<dbReference type="InterPro" id="IPR056203">
    <property type="entry name" value="Cds6_C"/>
</dbReference>
<dbReference type="RefSeq" id="WP_144359072.1">
    <property type="nucleotide sequence ID" value="NZ_VMNH01000011.1"/>
</dbReference>
<evidence type="ECO:0000313" key="4">
    <source>
        <dbReference type="Proteomes" id="UP000316649"/>
    </source>
</evidence>
<name>A0A557SA22_9GAMM</name>
<dbReference type="InterPro" id="IPR011990">
    <property type="entry name" value="TPR-like_helical_dom_sf"/>
</dbReference>
<dbReference type="PROSITE" id="PS50293">
    <property type="entry name" value="TPR_REGION"/>
    <property type="match status" value="1"/>
</dbReference>
<evidence type="ECO:0000259" key="2">
    <source>
        <dbReference type="Pfam" id="PF24125"/>
    </source>
</evidence>
<comment type="caution">
    <text evidence="3">The sequence shown here is derived from an EMBL/GenBank/DDBJ whole genome shotgun (WGS) entry which is preliminary data.</text>
</comment>
<sequence>MMFFDGLQWSRKALLLAVSLVIMIGVVQADEQVGKLIDQGAYSDALKRIDDLNNQDGSDLASLTLLKGAVLVRMGRLDEGMTLFKLLSENYPNDAAIHNNIGVIHAERGELDKAKEAFEKAIKIKPEYHQAVRNLGDVHAEMACRTYGRIPAGSSIKIPAFCEVVEPKPIVPVKPMTAKTDADELTESLMNEVLDTLGQWRTAWEAQDVKRYLGFYSVRFVPKKSALTQWRVQRERSLKRPEWIKIQFDTPVFSLSNAQISVRFKQHYSASNYQDVVTKELVFIREGTGWKIISERII</sequence>
<evidence type="ECO:0000256" key="1">
    <source>
        <dbReference type="PROSITE-ProRule" id="PRU00339"/>
    </source>
</evidence>
<dbReference type="PROSITE" id="PS50005">
    <property type="entry name" value="TPR"/>
    <property type="match status" value="1"/>
</dbReference>
<dbReference type="Gene3D" id="1.25.40.10">
    <property type="entry name" value="Tetratricopeptide repeat domain"/>
    <property type="match status" value="1"/>
</dbReference>
<dbReference type="Pfam" id="PF00515">
    <property type="entry name" value="TPR_1"/>
    <property type="match status" value="1"/>
</dbReference>
<feature type="domain" description="Cds6 C-terminal" evidence="2">
    <location>
        <begin position="193"/>
        <end position="295"/>
    </location>
</feature>
<keyword evidence="1" id="KW-0802">TPR repeat</keyword>
<organism evidence="3 4">
    <name type="scientific">Sedimenticola selenatireducens</name>
    <dbReference type="NCBI Taxonomy" id="191960"/>
    <lineage>
        <taxon>Bacteria</taxon>
        <taxon>Pseudomonadati</taxon>
        <taxon>Pseudomonadota</taxon>
        <taxon>Gammaproteobacteria</taxon>
        <taxon>Chromatiales</taxon>
        <taxon>Sedimenticolaceae</taxon>
        <taxon>Sedimenticola</taxon>
    </lineage>
</organism>